<evidence type="ECO:0000313" key="3">
    <source>
        <dbReference type="Proteomes" id="UP000297626"/>
    </source>
</evidence>
<feature type="chain" id="PRO_5020265918" evidence="1">
    <location>
        <begin position="36"/>
        <end position="153"/>
    </location>
</feature>
<gene>
    <name evidence="2" type="ORF">E3T51_04105</name>
</gene>
<comment type="caution">
    <text evidence="2">The sequence shown here is derived from an EMBL/GenBank/DDBJ whole genome shotgun (WGS) entry which is preliminary data.</text>
</comment>
<dbReference type="EMBL" id="SOHN01000008">
    <property type="protein sequence ID" value="TFD89899.1"/>
    <property type="molecule type" value="Genomic_DNA"/>
</dbReference>
<protein>
    <submittedName>
        <fullName evidence="2">Uncharacterized protein</fullName>
    </submittedName>
</protein>
<reference evidence="2 3" key="1">
    <citation type="submission" date="2019-03" db="EMBL/GenBank/DDBJ databases">
        <title>Genomics of glacier-inhabiting Cryobacterium strains.</title>
        <authorList>
            <person name="Liu Q."/>
            <person name="Xin Y.-H."/>
        </authorList>
    </citation>
    <scope>NUCLEOTIDE SEQUENCE [LARGE SCALE GENOMIC DNA]</scope>
    <source>
        <strain evidence="2 3">Sr54</strain>
    </source>
</reference>
<dbReference type="PROSITE" id="PS51318">
    <property type="entry name" value="TAT"/>
    <property type="match status" value="1"/>
</dbReference>
<feature type="signal peptide" evidence="1">
    <location>
        <begin position="1"/>
        <end position="35"/>
    </location>
</feature>
<dbReference type="RefSeq" id="WP_134527854.1">
    <property type="nucleotide sequence ID" value="NZ_SOHN01000008.1"/>
</dbReference>
<dbReference type="Proteomes" id="UP000297626">
    <property type="component" value="Unassembled WGS sequence"/>
</dbReference>
<name>A0A4R9BS06_9MICO</name>
<proteinExistence type="predicted"/>
<organism evidence="2 3">
    <name type="scientific">Cryobacterium serini</name>
    <dbReference type="NCBI Taxonomy" id="1259201"/>
    <lineage>
        <taxon>Bacteria</taxon>
        <taxon>Bacillati</taxon>
        <taxon>Actinomycetota</taxon>
        <taxon>Actinomycetes</taxon>
        <taxon>Micrococcales</taxon>
        <taxon>Microbacteriaceae</taxon>
        <taxon>Cryobacterium</taxon>
    </lineage>
</organism>
<sequence>MTTTPNAARLSRTRRLKIAGIMIVAAFAWGASAQAAQATIVEISGWQSMNEVVHYQTPRTNSYTPAHTSFQTISPGNGGGSLTLGLRNSSGTQFARAVGQMNYPVPFRGPDGSTVTQGGTFYINASMSGMCGGDGCGVSQWRASLDFNNRAIY</sequence>
<keyword evidence="1" id="KW-0732">Signal</keyword>
<dbReference type="AlphaFoldDB" id="A0A4R9BS06"/>
<keyword evidence="3" id="KW-1185">Reference proteome</keyword>
<evidence type="ECO:0000256" key="1">
    <source>
        <dbReference type="SAM" id="SignalP"/>
    </source>
</evidence>
<dbReference type="InterPro" id="IPR006311">
    <property type="entry name" value="TAT_signal"/>
</dbReference>
<evidence type="ECO:0000313" key="2">
    <source>
        <dbReference type="EMBL" id="TFD89899.1"/>
    </source>
</evidence>
<accession>A0A4R9BS06</accession>